<dbReference type="AlphaFoldDB" id="A0A3E0VXS6"/>
<dbReference type="InterPro" id="IPR010349">
    <property type="entry name" value="Asparaginase_II"/>
</dbReference>
<comment type="caution">
    <text evidence="1">The sequence shown here is derived from an EMBL/GenBank/DDBJ whole genome shotgun (WGS) entry which is preliminary data.</text>
</comment>
<dbReference type="Proteomes" id="UP000256541">
    <property type="component" value="Unassembled WGS sequence"/>
</dbReference>
<dbReference type="OrthoDB" id="9780674at2"/>
<reference evidence="1 2" key="1">
    <citation type="submission" date="2017-04" db="EMBL/GenBank/DDBJ databases">
        <title>Comparative genome analysis of Subtercola boreus.</title>
        <authorList>
            <person name="Cho Y.-J."/>
            <person name="Cho A."/>
            <person name="Kim O.-S."/>
            <person name="Lee J.-I."/>
        </authorList>
    </citation>
    <scope>NUCLEOTIDE SEQUENCE [LARGE SCALE GENOMIC DNA]</scope>
    <source>
        <strain evidence="1 2">P27479</strain>
    </source>
</reference>
<protein>
    <recommendedName>
        <fullName evidence="3">Asparaginase</fullName>
    </recommendedName>
</protein>
<evidence type="ECO:0000313" key="2">
    <source>
        <dbReference type="Proteomes" id="UP000256541"/>
    </source>
</evidence>
<dbReference type="Pfam" id="PF06089">
    <property type="entry name" value="Asparaginase_II"/>
    <property type="match status" value="2"/>
</dbReference>
<organism evidence="1 2">
    <name type="scientific">Subtercola boreus</name>
    <dbReference type="NCBI Taxonomy" id="120213"/>
    <lineage>
        <taxon>Bacteria</taxon>
        <taxon>Bacillati</taxon>
        <taxon>Actinomycetota</taxon>
        <taxon>Actinomycetes</taxon>
        <taxon>Micrococcales</taxon>
        <taxon>Microbacteriaceae</taxon>
        <taxon>Subtercola</taxon>
    </lineage>
</organism>
<dbReference type="PANTHER" id="PTHR42110:SF1">
    <property type="entry name" value="L-ASPARAGINASE, PUTATIVE (AFU_ORTHOLOGUE AFUA_3G11890)-RELATED"/>
    <property type="match status" value="1"/>
</dbReference>
<dbReference type="EMBL" id="NBXB01000028">
    <property type="protein sequence ID" value="RFA14531.1"/>
    <property type="molecule type" value="Genomic_DNA"/>
</dbReference>
<sequence>MERSGFVESRHVGSAVVLSPAGDILSTLGDPSAPIIPRSCLKPFQALAVLRGLDGSGVSLDAVQTVLATASHAGTPEHVAVVQSILQLAGLAPDALQCPHDWPGSSGARDALVRAGLDRSPLYMNCSGKHAAMLLACVVNDWPLDTYLEPSHPLQQRILATIEELTGESVAASAVDGCGAPVHAVSLVGLARGIGRITSALTLAPLLSPVDAADAPVDVFAPAVSEHAASGGDDGASDHTAALGFDRLVSAEAATLTASVLANGWAIDGPGRANTLCIDELAVFSKLGAEGVMVMSTTAASAAPSAAEASGHSEPLATGDAAAPAAATGTAGTTVALKMLDGNLRAATLVGLTLLVRAGALSQASVDAVLPRLDLTVYGGTAPVGAIRLGEALLPAH</sequence>
<evidence type="ECO:0000313" key="1">
    <source>
        <dbReference type="EMBL" id="RFA14531.1"/>
    </source>
</evidence>
<name>A0A3E0VXS6_9MICO</name>
<accession>A0A3E0VXS6</accession>
<proteinExistence type="predicted"/>
<dbReference type="PANTHER" id="PTHR42110">
    <property type="entry name" value="L-ASPARAGINASE, PUTATIVE (AFU_ORTHOLOGUE AFUA_3G11890)-RELATED"/>
    <property type="match status" value="1"/>
</dbReference>
<evidence type="ECO:0008006" key="3">
    <source>
        <dbReference type="Google" id="ProtNLM"/>
    </source>
</evidence>
<gene>
    <name evidence="1" type="ORF">B7R22_09645</name>
</gene>